<gene>
    <name evidence="1" type="ORF">GCM10007853_24580</name>
</gene>
<evidence type="ECO:0000313" key="2">
    <source>
        <dbReference type="Proteomes" id="UP001161391"/>
    </source>
</evidence>
<evidence type="ECO:0008006" key="3">
    <source>
        <dbReference type="Google" id="ProtNLM"/>
    </source>
</evidence>
<dbReference type="Pfam" id="PF04325">
    <property type="entry name" value="DUF465"/>
    <property type="match status" value="1"/>
</dbReference>
<sequence>MGHTPHELAADFPEFVDQLHKLKLRDNHFQKLAEQYHDINRTIHRAETNIEPTTDEHMIDMRKQRMTLKDEIHGILKAVKAS</sequence>
<dbReference type="InterPro" id="IPR007420">
    <property type="entry name" value="DUF465"/>
</dbReference>
<keyword evidence="2" id="KW-1185">Reference proteome</keyword>
<dbReference type="RefSeq" id="WP_284391172.1">
    <property type="nucleotide sequence ID" value="NZ_BSNK01000002.1"/>
</dbReference>
<name>A0ABQ5VD18_9PROT</name>
<dbReference type="Gene3D" id="6.10.280.50">
    <property type="match status" value="1"/>
</dbReference>
<comment type="caution">
    <text evidence="1">The sequence shown here is derived from an EMBL/GenBank/DDBJ whole genome shotgun (WGS) entry which is preliminary data.</text>
</comment>
<evidence type="ECO:0000313" key="1">
    <source>
        <dbReference type="EMBL" id="GLQ24584.1"/>
    </source>
</evidence>
<proteinExistence type="predicted"/>
<reference evidence="1" key="2">
    <citation type="submission" date="2023-01" db="EMBL/GenBank/DDBJ databases">
        <title>Draft genome sequence of Algimonas ampicilliniresistens strain NBRC 108219.</title>
        <authorList>
            <person name="Sun Q."/>
            <person name="Mori K."/>
        </authorList>
    </citation>
    <scope>NUCLEOTIDE SEQUENCE</scope>
    <source>
        <strain evidence="1">NBRC 108219</strain>
    </source>
</reference>
<protein>
    <recommendedName>
        <fullName evidence="3">DUF465 domain-containing protein</fullName>
    </recommendedName>
</protein>
<accession>A0ABQ5VD18</accession>
<dbReference type="InterPro" id="IPR038444">
    <property type="entry name" value="DUF465_sf"/>
</dbReference>
<dbReference type="EMBL" id="BSNK01000002">
    <property type="protein sequence ID" value="GLQ24584.1"/>
    <property type="molecule type" value="Genomic_DNA"/>
</dbReference>
<organism evidence="1 2">
    <name type="scientific">Algimonas ampicilliniresistens</name>
    <dbReference type="NCBI Taxonomy" id="1298735"/>
    <lineage>
        <taxon>Bacteria</taxon>
        <taxon>Pseudomonadati</taxon>
        <taxon>Pseudomonadota</taxon>
        <taxon>Alphaproteobacteria</taxon>
        <taxon>Maricaulales</taxon>
        <taxon>Robiginitomaculaceae</taxon>
        <taxon>Algimonas</taxon>
    </lineage>
</organism>
<reference evidence="1" key="1">
    <citation type="journal article" date="2014" name="Int. J. Syst. Evol. Microbiol.">
        <title>Complete genome of a new Firmicutes species belonging to the dominant human colonic microbiota ('Ruminococcus bicirculans') reveals two chromosomes and a selective capacity to utilize plant glucans.</title>
        <authorList>
            <consortium name="NISC Comparative Sequencing Program"/>
            <person name="Wegmann U."/>
            <person name="Louis P."/>
            <person name="Goesmann A."/>
            <person name="Henrissat B."/>
            <person name="Duncan S.H."/>
            <person name="Flint H.J."/>
        </authorList>
    </citation>
    <scope>NUCLEOTIDE SEQUENCE</scope>
    <source>
        <strain evidence="1">NBRC 108219</strain>
    </source>
</reference>
<dbReference type="Proteomes" id="UP001161391">
    <property type="component" value="Unassembled WGS sequence"/>
</dbReference>